<dbReference type="Proteomes" id="UP000078596">
    <property type="component" value="Chromosome"/>
</dbReference>
<dbReference type="KEGG" id="haz:A9404_00925"/>
<dbReference type="SUPFAM" id="SSF53167">
    <property type="entry name" value="Purine and uridine phosphorylases"/>
    <property type="match status" value="1"/>
</dbReference>
<dbReference type="GO" id="GO:0009116">
    <property type="term" value="P:nucleoside metabolic process"/>
    <property type="evidence" value="ECO:0007669"/>
    <property type="project" value="InterPro"/>
</dbReference>
<sequence length="357" mass="38938">MPNPSGRLRSAPRRVMTSVAMMALVAAGWLGVPQIAAAAPDMTYHPQPRLGILVPIGPPDYSVLMSQFVKEKTLKYGPFTYFVGTLKQVPTVICIQPFGGPVTRAMSAQAMLTHFNIKALIYPGTSGAHLEADQMVIGDVVLGAKHVNFANFFMTKAGDLIPDEFTAESAMGRFNMLYANPTLLHYLACSATEVAAKAKMPDWVNPGVTQAHPKIFYYGIQGTSTMWLANKAFIHKTHQVFHELDEDGDWFSAVVAAMYDVPFIEVSTISDSIFEFPDTERGIPVPPKSTDPGVHVKNASVLAQDMSNRIAVALIGRYGEKILKGHYPTPETSPVPDAWYADAANPRDLLKGKDCLP</sequence>
<evidence type="ECO:0000313" key="2">
    <source>
        <dbReference type="EMBL" id="ANJ66128.1"/>
    </source>
</evidence>
<dbReference type="GO" id="GO:0003824">
    <property type="term" value="F:catalytic activity"/>
    <property type="evidence" value="ECO:0007669"/>
    <property type="project" value="InterPro"/>
</dbReference>
<protein>
    <recommendedName>
        <fullName evidence="1">Nucleoside phosphorylase domain-containing protein</fullName>
    </recommendedName>
</protein>
<dbReference type="InterPro" id="IPR000845">
    <property type="entry name" value="Nucleoside_phosphorylase_d"/>
</dbReference>
<dbReference type="InterPro" id="IPR035994">
    <property type="entry name" value="Nucleoside_phosphorylase_sf"/>
</dbReference>
<accession>A0A191ZE31</accession>
<dbReference type="EMBL" id="CP016027">
    <property type="protein sequence ID" value="ANJ66128.1"/>
    <property type="molecule type" value="Genomic_DNA"/>
</dbReference>
<proteinExistence type="predicted"/>
<feature type="domain" description="Nucleoside phosphorylase" evidence="1">
    <location>
        <begin position="51"/>
        <end position="152"/>
    </location>
</feature>
<organism evidence="2 3">
    <name type="scientific">Halothiobacillus diazotrophicus</name>
    <dbReference type="NCBI Taxonomy" id="1860122"/>
    <lineage>
        <taxon>Bacteria</taxon>
        <taxon>Pseudomonadati</taxon>
        <taxon>Pseudomonadota</taxon>
        <taxon>Gammaproteobacteria</taxon>
        <taxon>Chromatiales</taxon>
        <taxon>Halothiobacillaceae</taxon>
        <taxon>Halothiobacillus</taxon>
    </lineage>
</organism>
<keyword evidence="3" id="KW-1185">Reference proteome</keyword>
<evidence type="ECO:0000259" key="1">
    <source>
        <dbReference type="Pfam" id="PF01048"/>
    </source>
</evidence>
<evidence type="ECO:0000313" key="3">
    <source>
        <dbReference type="Proteomes" id="UP000078596"/>
    </source>
</evidence>
<dbReference type="Gene3D" id="3.40.50.1580">
    <property type="entry name" value="Nucleoside phosphorylase domain"/>
    <property type="match status" value="1"/>
</dbReference>
<reference evidence="2 3" key="1">
    <citation type="submission" date="2016-06" db="EMBL/GenBank/DDBJ databases">
        <title>Insight into the functional genes involving in sulfur oxidation in Pearl River water.</title>
        <authorList>
            <person name="Luo J."/>
            <person name="Tan X."/>
            <person name="Lin W."/>
        </authorList>
    </citation>
    <scope>NUCLEOTIDE SEQUENCE [LARGE SCALE GENOMIC DNA]</scope>
    <source>
        <strain evidence="2 3">LS2</strain>
    </source>
</reference>
<name>A0A191ZE31_9GAMM</name>
<gene>
    <name evidence="2" type="ORF">A9404_00925</name>
</gene>
<dbReference type="Pfam" id="PF01048">
    <property type="entry name" value="PNP_UDP_1"/>
    <property type="match status" value="1"/>
</dbReference>
<dbReference type="AlphaFoldDB" id="A0A191ZE31"/>